<protein>
    <recommendedName>
        <fullName evidence="3">MIF4G domain-containing protein</fullName>
    </recommendedName>
</protein>
<reference evidence="2" key="1">
    <citation type="journal article" date="2020" name="Nature">
        <title>Giant virus diversity and host interactions through global metagenomics.</title>
        <authorList>
            <person name="Schulz F."/>
            <person name="Roux S."/>
            <person name="Paez-Espino D."/>
            <person name="Jungbluth S."/>
            <person name="Walsh D.A."/>
            <person name="Denef V.J."/>
            <person name="McMahon K.D."/>
            <person name="Konstantinidis K.T."/>
            <person name="Eloe-Fadrosh E.A."/>
            <person name="Kyrpides N.C."/>
            <person name="Woyke T."/>
        </authorList>
    </citation>
    <scope>NUCLEOTIDE SEQUENCE</scope>
    <source>
        <strain evidence="2">GVMAG-M-3300010354-11</strain>
    </source>
</reference>
<evidence type="ECO:0000313" key="2">
    <source>
        <dbReference type="EMBL" id="QHS90531.1"/>
    </source>
</evidence>
<accession>A0A6C0BFG5</accession>
<feature type="region of interest" description="Disordered" evidence="1">
    <location>
        <begin position="53"/>
        <end position="74"/>
    </location>
</feature>
<proteinExistence type="predicted"/>
<name>A0A6C0BFG5_9ZZZZ</name>
<dbReference type="AlphaFoldDB" id="A0A6C0BFG5"/>
<evidence type="ECO:0000256" key="1">
    <source>
        <dbReference type="SAM" id="MobiDB-lite"/>
    </source>
</evidence>
<organism evidence="2">
    <name type="scientific">viral metagenome</name>
    <dbReference type="NCBI Taxonomy" id="1070528"/>
    <lineage>
        <taxon>unclassified sequences</taxon>
        <taxon>metagenomes</taxon>
        <taxon>organismal metagenomes</taxon>
    </lineage>
</organism>
<evidence type="ECO:0008006" key="3">
    <source>
        <dbReference type="Google" id="ProtNLM"/>
    </source>
</evidence>
<sequence length="293" mass="34145">MTELIQYSKDDFSRIKGLTQIPQEIKDKYVQLFADHECFQHASFLIPFKFQKDKKSTGQRQPDNVSRDQKKRTNGQIFHKIQRRPLATDIGEKHFSKRVKGLLNIINDTNYEKQINKLIFTIEHDNVDAIVSIVLSTSVLQVFYIDIFIRILNDISKTSYKHNVKNEIDMFIHSFFANKEMYLSTIDTTTSDYDIFCFKQKHKVLTVSKAIVILHLIKNDLTTFTINQFVENITNDIDNALSMSDDHTFDIILQILLEAKKIMDWKPPLGIFDVSKPKTLSKKIEFMCAQLLA</sequence>
<dbReference type="EMBL" id="MN739140">
    <property type="protein sequence ID" value="QHS90531.1"/>
    <property type="molecule type" value="Genomic_DNA"/>
</dbReference>